<evidence type="ECO:0000256" key="12">
    <source>
        <dbReference type="PIRSR" id="PIRSR604809-1"/>
    </source>
</evidence>
<evidence type="ECO:0000256" key="14">
    <source>
        <dbReference type="PIRSR" id="PIRSR604809-3"/>
    </source>
</evidence>
<dbReference type="Pfam" id="PF00120">
    <property type="entry name" value="Gln-synt_C"/>
    <property type="match status" value="1"/>
</dbReference>
<dbReference type="InterPro" id="IPR008147">
    <property type="entry name" value="Gln_synt_N"/>
</dbReference>
<dbReference type="GO" id="GO:0005524">
    <property type="term" value="F:ATP binding"/>
    <property type="evidence" value="ECO:0007669"/>
    <property type="project" value="UniProtKB-KW"/>
</dbReference>
<dbReference type="EC" id="6.3.1.2" evidence="3 17"/>
<feature type="binding site" evidence="14">
    <location>
        <position position="182"/>
    </location>
    <ligand>
        <name>Mg(2+)</name>
        <dbReference type="ChEBI" id="CHEBI:18420"/>
        <label>1</label>
    </ligand>
</feature>
<feature type="binding site" evidence="12">
    <location>
        <begin position="233"/>
        <end position="234"/>
    </location>
    <ligand>
        <name>L-glutamate</name>
        <dbReference type="ChEBI" id="CHEBI:29985"/>
    </ligand>
</feature>
<keyword evidence="6 17" id="KW-0436">Ligase</keyword>
<dbReference type="GO" id="GO:0005737">
    <property type="term" value="C:cytoplasm"/>
    <property type="evidence" value="ECO:0007669"/>
    <property type="project" value="UniProtKB-SubCell"/>
</dbReference>
<dbReference type="SUPFAM" id="SSF54368">
    <property type="entry name" value="Glutamine synthetase, N-terminal domain"/>
    <property type="match status" value="1"/>
</dbReference>
<reference evidence="20" key="1">
    <citation type="journal article" date="2020" name="mSystems">
        <title>Genome- and Community-Level Interaction Insights into Carbon Utilization and Element Cycling Functions of Hydrothermarchaeota in Hydrothermal Sediment.</title>
        <authorList>
            <person name="Zhou Z."/>
            <person name="Liu Y."/>
            <person name="Xu W."/>
            <person name="Pan J."/>
            <person name="Luo Z.H."/>
            <person name="Li M."/>
        </authorList>
    </citation>
    <scope>NUCLEOTIDE SEQUENCE [LARGE SCALE GENOMIC DNA]</scope>
    <source>
        <strain evidence="20">SpSt-966</strain>
    </source>
</reference>
<dbReference type="InterPro" id="IPR036651">
    <property type="entry name" value="Gln_synt_N_sf"/>
</dbReference>
<comment type="subcellular location">
    <subcellularLocation>
        <location evidence="1">Cytoplasm</location>
    </subcellularLocation>
</comment>
<dbReference type="PROSITE" id="PS51986">
    <property type="entry name" value="GS_BETA_GRASP"/>
    <property type="match status" value="1"/>
</dbReference>
<sequence length="437" mass="49618">MKKEDVLKVIKEKDVKIIRLQFTDIDGTLKQVSVPSADIDRVLSNKVMFDGSSIEGFARIEESDMYLKPDLSTFTLIPWEDLKAARMICDIMEPDGNDSEESPRHILKKVVADAKRMGFEAQAGPEPEFFIFEGDGLNLKNSFVDSGSYFDMLPLSRSELARREMVQTLEEMGFQVEADHHEVSPSQHEIDFRYADILTTADRVQTFKLAVKTIAIKNGLRATFMPKPIEGINGSGMHVHISLFKDGQNAFYDPKAEYELSDLFMHFVAGLLEHAKSITAITNPTVNSYKRLVPGYEAPVNIAWAVSNRTALIRIPQAREERTRLEYRSPDSSCNSYLAFALILASGIDGIKRNLIPPKPINKNIFKMTDSEKRTDRIKSLPSSLIEALDLAKKDKLIVETLGEKAFETFIRMKETEWKKFSIAVTDWEVKEYFENI</sequence>
<feature type="domain" description="GS catalytic" evidence="19">
    <location>
        <begin position="103"/>
        <end position="437"/>
    </location>
</feature>
<dbReference type="InterPro" id="IPR027303">
    <property type="entry name" value="Gln_synth_gly_rich_site"/>
</dbReference>
<dbReference type="FunFam" id="3.30.590.10:FF:000003">
    <property type="entry name" value="Glutamine synthetase 2"/>
    <property type="match status" value="1"/>
</dbReference>
<organism evidence="20">
    <name type="scientific">Mesoaciditoga lauensis</name>
    <dbReference type="NCBI Taxonomy" id="1495039"/>
    <lineage>
        <taxon>Bacteria</taxon>
        <taxon>Thermotogati</taxon>
        <taxon>Thermotogota</taxon>
        <taxon>Thermotogae</taxon>
        <taxon>Mesoaciditogales</taxon>
        <taxon>Mesoaciditogaceae</taxon>
        <taxon>Mesoaciditoga</taxon>
    </lineage>
</organism>
<dbReference type="SMART" id="SM01230">
    <property type="entry name" value="Gln-synt_C"/>
    <property type="match status" value="1"/>
</dbReference>
<feature type="domain" description="GS beta-grasp" evidence="18">
    <location>
        <begin position="13"/>
        <end position="96"/>
    </location>
</feature>
<feature type="binding site" evidence="14">
    <location>
        <position position="126"/>
    </location>
    <ligand>
        <name>Mg(2+)</name>
        <dbReference type="ChEBI" id="CHEBI:18420"/>
        <label>1</label>
    </ligand>
</feature>
<evidence type="ECO:0000256" key="8">
    <source>
        <dbReference type="ARBA" id="ARBA00022741"/>
    </source>
</evidence>
<comment type="catalytic activity">
    <reaction evidence="11 17">
        <text>L-glutamate + NH4(+) + ATP = L-glutamine + ADP + phosphate + H(+)</text>
        <dbReference type="Rhea" id="RHEA:16169"/>
        <dbReference type="ChEBI" id="CHEBI:15378"/>
        <dbReference type="ChEBI" id="CHEBI:28938"/>
        <dbReference type="ChEBI" id="CHEBI:29985"/>
        <dbReference type="ChEBI" id="CHEBI:30616"/>
        <dbReference type="ChEBI" id="CHEBI:43474"/>
        <dbReference type="ChEBI" id="CHEBI:58359"/>
        <dbReference type="ChEBI" id="CHEBI:456216"/>
        <dbReference type="EC" id="6.3.1.2"/>
    </reaction>
</comment>
<dbReference type="EMBL" id="DTPE01000040">
    <property type="protein sequence ID" value="HGE74672.1"/>
    <property type="molecule type" value="Genomic_DNA"/>
</dbReference>
<dbReference type="InterPro" id="IPR014746">
    <property type="entry name" value="Gln_synth/guanido_kin_cat_dom"/>
</dbReference>
<evidence type="ECO:0000259" key="18">
    <source>
        <dbReference type="PROSITE" id="PS51986"/>
    </source>
</evidence>
<keyword evidence="8 13" id="KW-0547">Nucleotide-binding</keyword>
<evidence type="ECO:0000259" key="19">
    <source>
        <dbReference type="PROSITE" id="PS51987"/>
    </source>
</evidence>
<keyword evidence="5" id="KW-0963">Cytoplasm</keyword>
<keyword evidence="10 14" id="KW-0460">Magnesium</keyword>
<dbReference type="PROSITE" id="PS00180">
    <property type="entry name" value="GLNA_1"/>
    <property type="match status" value="1"/>
</dbReference>
<evidence type="ECO:0000256" key="2">
    <source>
        <dbReference type="ARBA" id="ARBA00009897"/>
    </source>
</evidence>
<evidence type="ECO:0000256" key="6">
    <source>
        <dbReference type="ARBA" id="ARBA00022598"/>
    </source>
</evidence>
<feature type="binding site" evidence="14">
    <location>
        <position position="189"/>
    </location>
    <ligand>
        <name>Mg(2+)</name>
        <dbReference type="ChEBI" id="CHEBI:18420"/>
        <label>1</label>
    </ligand>
</feature>
<dbReference type="AlphaFoldDB" id="A0A7V3VS38"/>
<dbReference type="GO" id="GO:0004356">
    <property type="term" value="F:glutamine synthetase activity"/>
    <property type="evidence" value="ECO:0007669"/>
    <property type="project" value="UniProtKB-EC"/>
</dbReference>
<dbReference type="InterPro" id="IPR008146">
    <property type="entry name" value="Gln_synth_cat_dom"/>
</dbReference>
<dbReference type="PROSITE" id="PS51987">
    <property type="entry name" value="GS_CATALYTIC"/>
    <property type="match status" value="1"/>
</dbReference>
<accession>A0A7V3VS38</accession>
<dbReference type="SUPFAM" id="SSF55931">
    <property type="entry name" value="Glutamine synthetase/guanido kinase"/>
    <property type="match status" value="1"/>
</dbReference>
<dbReference type="PROSITE" id="PS00181">
    <property type="entry name" value="GLNA_ATP"/>
    <property type="match status" value="1"/>
</dbReference>
<comment type="similarity">
    <text evidence="2 15 16">Belongs to the glutamine synthetase family.</text>
</comment>
<keyword evidence="7 14" id="KW-0479">Metal-binding</keyword>
<dbReference type="GO" id="GO:0006542">
    <property type="term" value="P:glutamine biosynthetic process"/>
    <property type="evidence" value="ECO:0007669"/>
    <property type="project" value="InterPro"/>
</dbReference>
<feature type="binding site" evidence="14">
    <location>
        <position position="238"/>
    </location>
    <ligand>
        <name>Mg(2+)</name>
        <dbReference type="ChEBI" id="CHEBI:18420"/>
        <label>1</label>
    </ligand>
</feature>
<evidence type="ECO:0000256" key="3">
    <source>
        <dbReference type="ARBA" id="ARBA00012937"/>
    </source>
</evidence>
<dbReference type="InterPro" id="IPR004809">
    <property type="entry name" value="Gln_synth_I"/>
</dbReference>
<evidence type="ECO:0000256" key="13">
    <source>
        <dbReference type="PIRSR" id="PIRSR604809-2"/>
    </source>
</evidence>
<evidence type="ECO:0000256" key="5">
    <source>
        <dbReference type="ARBA" id="ARBA00022490"/>
    </source>
</evidence>
<dbReference type="NCBIfam" id="TIGR00653">
    <property type="entry name" value="GlnA"/>
    <property type="match status" value="1"/>
</dbReference>
<feature type="binding site" evidence="12">
    <location>
        <position position="297"/>
    </location>
    <ligand>
        <name>L-glutamate</name>
        <dbReference type="ChEBI" id="CHEBI:29985"/>
    </ligand>
</feature>
<evidence type="ECO:0000256" key="10">
    <source>
        <dbReference type="ARBA" id="ARBA00022842"/>
    </source>
</evidence>
<evidence type="ECO:0000256" key="4">
    <source>
        <dbReference type="ARBA" id="ARBA00021364"/>
    </source>
</evidence>
<feature type="binding site" evidence="13">
    <location>
        <begin position="240"/>
        <end position="242"/>
    </location>
    <ligand>
        <name>ATP</name>
        <dbReference type="ChEBI" id="CHEBI:30616"/>
    </ligand>
</feature>
<feature type="binding site" evidence="13">
    <location>
        <begin position="192"/>
        <end position="194"/>
    </location>
    <ligand>
        <name>ATP</name>
        <dbReference type="ChEBI" id="CHEBI:30616"/>
    </ligand>
</feature>
<dbReference type="PANTHER" id="PTHR43785:SF12">
    <property type="entry name" value="TYPE-1 GLUTAMINE SYNTHETASE 2"/>
    <property type="match status" value="1"/>
</dbReference>
<evidence type="ECO:0000256" key="11">
    <source>
        <dbReference type="ARBA" id="ARBA00049436"/>
    </source>
</evidence>
<dbReference type="Gene3D" id="3.10.20.70">
    <property type="entry name" value="Glutamine synthetase, N-terminal domain"/>
    <property type="match status" value="1"/>
</dbReference>
<evidence type="ECO:0000313" key="20">
    <source>
        <dbReference type="EMBL" id="HGE74672.1"/>
    </source>
</evidence>
<comment type="caution">
    <text evidence="20">The sequence shown here is derived from an EMBL/GenBank/DDBJ whole genome shotgun (WGS) entry which is preliminary data.</text>
</comment>
<dbReference type="Pfam" id="PF03951">
    <property type="entry name" value="Gln-synt_N"/>
    <property type="match status" value="1"/>
</dbReference>
<comment type="cofactor">
    <cofactor evidence="14">
        <name>Mg(2+)</name>
        <dbReference type="ChEBI" id="CHEBI:18420"/>
    </cofactor>
    <text evidence="14">Binds 2 Mg(2+) ions per subunit.</text>
</comment>
<dbReference type="GO" id="GO:0046872">
    <property type="term" value="F:metal ion binding"/>
    <property type="evidence" value="ECO:0007669"/>
    <property type="project" value="UniProtKB-KW"/>
</dbReference>
<evidence type="ECO:0000256" key="9">
    <source>
        <dbReference type="ARBA" id="ARBA00022840"/>
    </source>
</evidence>
<protein>
    <recommendedName>
        <fullName evidence="4 17">Glutamine synthetase</fullName>
        <ecNumber evidence="3 17">6.3.1.2</ecNumber>
    </recommendedName>
</protein>
<feature type="binding site" evidence="14">
    <location>
        <position position="128"/>
    </location>
    <ligand>
        <name>Mg(2+)</name>
        <dbReference type="ChEBI" id="CHEBI:18420"/>
        <label>1</label>
    </ligand>
</feature>
<feature type="binding site" evidence="13">
    <location>
        <position position="177"/>
    </location>
    <ligand>
        <name>ATP</name>
        <dbReference type="ChEBI" id="CHEBI:30616"/>
    </ligand>
</feature>
<dbReference type="Gene3D" id="3.30.590.10">
    <property type="entry name" value="Glutamine synthetase/guanido kinase, catalytic domain"/>
    <property type="match status" value="1"/>
</dbReference>
<evidence type="ECO:0000256" key="1">
    <source>
        <dbReference type="ARBA" id="ARBA00004496"/>
    </source>
</evidence>
<feature type="binding site" evidence="12">
    <location>
        <position position="328"/>
    </location>
    <ligand>
        <name>L-glutamate</name>
        <dbReference type="ChEBI" id="CHEBI:29985"/>
    </ligand>
</feature>
<dbReference type="PANTHER" id="PTHR43785">
    <property type="entry name" value="GAMMA-GLUTAMYLPUTRESCINE SYNTHETASE"/>
    <property type="match status" value="1"/>
</dbReference>
<feature type="binding site" evidence="12">
    <location>
        <position position="309"/>
    </location>
    <ligand>
        <name>L-glutamate</name>
        <dbReference type="ChEBI" id="CHEBI:29985"/>
    </ligand>
</feature>
<evidence type="ECO:0000256" key="7">
    <source>
        <dbReference type="ARBA" id="ARBA00022723"/>
    </source>
</evidence>
<feature type="binding site" evidence="12">
    <location>
        <position position="291"/>
    </location>
    <ligand>
        <name>L-glutamate</name>
        <dbReference type="ChEBI" id="CHEBI:29985"/>
    </ligand>
</feature>
<gene>
    <name evidence="20" type="primary">glnA</name>
    <name evidence="20" type="ORF">ENX73_00915</name>
</gene>
<feature type="binding site" evidence="14">
    <location>
        <position position="326"/>
    </location>
    <ligand>
        <name>Mg(2+)</name>
        <dbReference type="ChEBI" id="CHEBI:18420"/>
        <label>1</label>
    </ligand>
</feature>
<evidence type="ECO:0000256" key="16">
    <source>
        <dbReference type="RuleBase" id="RU000384"/>
    </source>
</evidence>
<name>A0A7V3VS38_9BACT</name>
<feature type="binding site" evidence="13">
    <location>
        <position position="309"/>
    </location>
    <ligand>
        <name>ATP</name>
        <dbReference type="ChEBI" id="CHEBI:30616"/>
    </ligand>
</feature>
<evidence type="ECO:0000256" key="17">
    <source>
        <dbReference type="RuleBase" id="RU004356"/>
    </source>
</evidence>
<keyword evidence="9 13" id="KW-0067">ATP-binding</keyword>
<dbReference type="InterPro" id="IPR027302">
    <property type="entry name" value="Gln_synth_N_conserv_site"/>
</dbReference>
<proteinExistence type="inferred from homology"/>
<evidence type="ECO:0000256" key="15">
    <source>
        <dbReference type="PROSITE-ProRule" id="PRU01330"/>
    </source>
</evidence>